<dbReference type="AlphaFoldDB" id="A0A6G0SLY6"/>
<accession>A0A6G0SLY6</accession>
<name>A0A6G0SLY6_9STRA</name>
<evidence type="ECO:0000256" key="1">
    <source>
        <dbReference type="SAM" id="MobiDB-lite"/>
    </source>
</evidence>
<gene>
    <name evidence="2" type="ORF">PF008_g772</name>
</gene>
<feature type="region of interest" description="Disordered" evidence="1">
    <location>
        <begin position="13"/>
        <end position="70"/>
    </location>
</feature>
<feature type="compositionally biased region" description="Polar residues" evidence="1">
    <location>
        <begin position="121"/>
        <end position="133"/>
    </location>
</feature>
<protein>
    <submittedName>
        <fullName evidence="2">Uncharacterized protein</fullName>
    </submittedName>
</protein>
<dbReference type="EMBL" id="QXFY01000017">
    <property type="protein sequence ID" value="KAE9361704.1"/>
    <property type="molecule type" value="Genomic_DNA"/>
</dbReference>
<dbReference type="Proteomes" id="UP000486351">
    <property type="component" value="Unassembled WGS sequence"/>
</dbReference>
<feature type="compositionally biased region" description="Low complexity" evidence="1">
    <location>
        <begin position="159"/>
        <end position="170"/>
    </location>
</feature>
<feature type="compositionally biased region" description="Low complexity" evidence="1">
    <location>
        <begin position="89"/>
        <end position="117"/>
    </location>
</feature>
<feature type="region of interest" description="Disordered" evidence="1">
    <location>
        <begin position="89"/>
        <end position="191"/>
    </location>
</feature>
<organism evidence="2 3">
    <name type="scientific">Phytophthora fragariae</name>
    <dbReference type="NCBI Taxonomy" id="53985"/>
    <lineage>
        <taxon>Eukaryota</taxon>
        <taxon>Sar</taxon>
        <taxon>Stramenopiles</taxon>
        <taxon>Oomycota</taxon>
        <taxon>Peronosporomycetes</taxon>
        <taxon>Peronosporales</taxon>
        <taxon>Peronosporaceae</taxon>
        <taxon>Phytophthora</taxon>
    </lineage>
</organism>
<comment type="caution">
    <text evidence="2">The sequence shown here is derived from an EMBL/GenBank/DDBJ whole genome shotgun (WGS) entry which is preliminary data.</text>
</comment>
<evidence type="ECO:0000313" key="3">
    <source>
        <dbReference type="Proteomes" id="UP000486351"/>
    </source>
</evidence>
<proteinExistence type="predicted"/>
<reference evidence="2 3" key="1">
    <citation type="submission" date="2018-09" db="EMBL/GenBank/DDBJ databases">
        <title>Genomic investigation of the strawberry pathogen Phytophthora fragariae indicates pathogenicity is determined by transcriptional variation in three key races.</title>
        <authorList>
            <person name="Adams T.M."/>
            <person name="Armitage A.D."/>
            <person name="Sobczyk M.K."/>
            <person name="Bates H.J."/>
            <person name="Dunwell J.M."/>
            <person name="Nellist C.F."/>
            <person name="Harrison R.J."/>
        </authorList>
    </citation>
    <scope>NUCLEOTIDE SEQUENCE [LARGE SCALE GENOMIC DNA]</scope>
    <source>
        <strain evidence="2 3">NOV-77</strain>
    </source>
</reference>
<sequence>MGRALACTAAAAASVGSAGMAKSGGSGDASDDAKAAGASGTTRDTTRVLSGRVTRTRARGGSVSTGTATCPLAARLRPRFRGALALATTGSAAPGAGDPAPDAAGADGPATVTAGAGEPISESTSPLRWQSQEPAMGPTEKTRSAHVQERSGTVSPTLAVAASGASAGQPGVAGPGPGRLLPIEETSPSHA</sequence>
<feature type="compositionally biased region" description="Basic and acidic residues" evidence="1">
    <location>
        <begin position="140"/>
        <end position="149"/>
    </location>
</feature>
<evidence type="ECO:0000313" key="2">
    <source>
        <dbReference type="EMBL" id="KAE9361704.1"/>
    </source>
</evidence>